<reference evidence="2" key="1">
    <citation type="journal article" date="2020" name="Cell">
        <title>Large-Scale Comparative Analyses of Tick Genomes Elucidate Their Genetic Diversity and Vector Capacities.</title>
        <authorList>
            <consortium name="Tick Genome and Microbiome Consortium (TIGMIC)"/>
            <person name="Jia N."/>
            <person name="Wang J."/>
            <person name="Shi W."/>
            <person name="Du L."/>
            <person name="Sun Y."/>
            <person name="Zhan W."/>
            <person name="Jiang J.F."/>
            <person name="Wang Q."/>
            <person name="Zhang B."/>
            <person name="Ji P."/>
            <person name="Bell-Sakyi L."/>
            <person name="Cui X.M."/>
            <person name="Yuan T.T."/>
            <person name="Jiang B.G."/>
            <person name="Yang W.F."/>
            <person name="Lam T.T."/>
            <person name="Chang Q.C."/>
            <person name="Ding S.J."/>
            <person name="Wang X.J."/>
            <person name="Zhu J.G."/>
            <person name="Ruan X.D."/>
            <person name="Zhao L."/>
            <person name="Wei J.T."/>
            <person name="Ye R.Z."/>
            <person name="Que T.C."/>
            <person name="Du C.H."/>
            <person name="Zhou Y.H."/>
            <person name="Cheng J.X."/>
            <person name="Dai P.F."/>
            <person name="Guo W.B."/>
            <person name="Han X.H."/>
            <person name="Huang E.J."/>
            <person name="Li L.F."/>
            <person name="Wei W."/>
            <person name="Gao Y.C."/>
            <person name="Liu J.Z."/>
            <person name="Shao H.Z."/>
            <person name="Wang X."/>
            <person name="Wang C.C."/>
            <person name="Yang T.C."/>
            <person name="Huo Q.B."/>
            <person name="Li W."/>
            <person name="Chen H.Y."/>
            <person name="Chen S.E."/>
            <person name="Zhou L.G."/>
            <person name="Ni X.B."/>
            <person name="Tian J.H."/>
            <person name="Sheng Y."/>
            <person name="Liu T."/>
            <person name="Pan Y.S."/>
            <person name="Xia L.Y."/>
            <person name="Li J."/>
            <person name="Zhao F."/>
            <person name="Cao W.C."/>
        </authorList>
    </citation>
    <scope>NUCLEOTIDE SEQUENCE</scope>
    <source>
        <strain evidence="2">Rmic-2018</strain>
    </source>
</reference>
<feature type="region of interest" description="Disordered" evidence="1">
    <location>
        <begin position="260"/>
        <end position="290"/>
    </location>
</feature>
<dbReference type="Proteomes" id="UP000821866">
    <property type="component" value="Chromosome 6"/>
</dbReference>
<evidence type="ECO:0000313" key="3">
    <source>
        <dbReference type="Proteomes" id="UP000821866"/>
    </source>
</evidence>
<dbReference type="AlphaFoldDB" id="A0A9J6DLB6"/>
<gene>
    <name evidence="2" type="ORF">HPB51_005168</name>
</gene>
<feature type="region of interest" description="Disordered" evidence="1">
    <location>
        <begin position="52"/>
        <end position="71"/>
    </location>
</feature>
<dbReference type="EMBL" id="JABSTU010000008">
    <property type="protein sequence ID" value="KAH8022803.1"/>
    <property type="molecule type" value="Genomic_DNA"/>
</dbReference>
<organism evidence="2 3">
    <name type="scientific">Rhipicephalus microplus</name>
    <name type="common">Cattle tick</name>
    <name type="synonym">Boophilus microplus</name>
    <dbReference type="NCBI Taxonomy" id="6941"/>
    <lineage>
        <taxon>Eukaryota</taxon>
        <taxon>Metazoa</taxon>
        <taxon>Ecdysozoa</taxon>
        <taxon>Arthropoda</taxon>
        <taxon>Chelicerata</taxon>
        <taxon>Arachnida</taxon>
        <taxon>Acari</taxon>
        <taxon>Parasitiformes</taxon>
        <taxon>Ixodida</taxon>
        <taxon>Ixodoidea</taxon>
        <taxon>Ixodidae</taxon>
        <taxon>Rhipicephalinae</taxon>
        <taxon>Rhipicephalus</taxon>
        <taxon>Boophilus</taxon>
    </lineage>
</organism>
<proteinExistence type="predicted"/>
<feature type="compositionally biased region" description="Basic and acidic residues" evidence="1">
    <location>
        <begin position="260"/>
        <end position="274"/>
    </location>
</feature>
<feature type="region of interest" description="Disordered" evidence="1">
    <location>
        <begin position="355"/>
        <end position="374"/>
    </location>
</feature>
<evidence type="ECO:0000256" key="1">
    <source>
        <dbReference type="SAM" id="MobiDB-lite"/>
    </source>
</evidence>
<name>A0A9J6DLB6_RHIMP</name>
<keyword evidence="3" id="KW-1185">Reference proteome</keyword>
<reference evidence="2" key="2">
    <citation type="submission" date="2021-09" db="EMBL/GenBank/DDBJ databases">
        <authorList>
            <person name="Jia N."/>
            <person name="Wang J."/>
            <person name="Shi W."/>
            <person name="Du L."/>
            <person name="Sun Y."/>
            <person name="Zhan W."/>
            <person name="Jiang J."/>
            <person name="Wang Q."/>
            <person name="Zhang B."/>
            <person name="Ji P."/>
            <person name="Sakyi L.B."/>
            <person name="Cui X."/>
            <person name="Yuan T."/>
            <person name="Jiang B."/>
            <person name="Yang W."/>
            <person name="Lam T.T.-Y."/>
            <person name="Chang Q."/>
            <person name="Ding S."/>
            <person name="Wang X."/>
            <person name="Zhu J."/>
            <person name="Ruan X."/>
            <person name="Zhao L."/>
            <person name="Wei J."/>
            <person name="Que T."/>
            <person name="Du C."/>
            <person name="Cheng J."/>
            <person name="Dai P."/>
            <person name="Han X."/>
            <person name="Huang E."/>
            <person name="Gao Y."/>
            <person name="Liu J."/>
            <person name="Shao H."/>
            <person name="Ye R."/>
            <person name="Li L."/>
            <person name="Wei W."/>
            <person name="Wang X."/>
            <person name="Wang C."/>
            <person name="Huo Q."/>
            <person name="Li W."/>
            <person name="Guo W."/>
            <person name="Chen H."/>
            <person name="Chen S."/>
            <person name="Zhou L."/>
            <person name="Zhou L."/>
            <person name="Ni X."/>
            <person name="Tian J."/>
            <person name="Zhou Y."/>
            <person name="Sheng Y."/>
            <person name="Liu T."/>
            <person name="Pan Y."/>
            <person name="Xia L."/>
            <person name="Li J."/>
            <person name="Zhao F."/>
            <person name="Cao W."/>
        </authorList>
    </citation>
    <scope>NUCLEOTIDE SEQUENCE</scope>
    <source>
        <strain evidence="2">Rmic-2018</strain>
        <tissue evidence="2">Larvae</tissue>
    </source>
</reference>
<feature type="compositionally biased region" description="Polar residues" evidence="1">
    <location>
        <begin position="23"/>
        <end position="32"/>
    </location>
</feature>
<sequence>MVERKSCLPESTEIPSAEHSKTQQHVASQTPAEDQGAVVPVDGAQLHFAPNDAAEMQPGGSVVEKTSAAVSPHTAKPLVTYLRNAQHRHPSQTEREATPAAVATPLSSLLAKAVPRRHGKNSKVWRELTVSSSEFDFPSELPLPKLSSRRDQRDSQSGTRGKEHNAGANNSKTPAVRTEASSHEKATFTFDGKLQKHARQKSGAEEVTPNEPGRVRDNVKLPKAANVVTPAWFDVPSDACPPPPVQDQTMNLAESRKVKSEEALFPPSDREDGIVRQSSGTGTTRPRYPEVFSSYSSESLRKLASSRERRGALAPTHDQLQNLYKTLMMAQHPPRRERLSREAFSKKFFIPKGTKIDFPPPGLPGHPAGSSSSMARMKASGVGVQMTLVIFHKALNINSTIIK</sequence>
<protein>
    <submittedName>
        <fullName evidence="2">Uncharacterized protein</fullName>
    </submittedName>
</protein>
<evidence type="ECO:0000313" key="2">
    <source>
        <dbReference type="EMBL" id="KAH8022803.1"/>
    </source>
</evidence>
<feature type="compositionally biased region" description="Basic and acidic residues" evidence="1">
    <location>
        <begin position="148"/>
        <end position="165"/>
    </location>
</feature>
<feature type="region of interest" description="Disordered" evidence="1">
    <location>
        <begin position="1"/>
        <end position="36"/>
    </location>
</feature>
<accession>A0A9J6DLB6</accession>
<feature type="region of interest" description="Disordered" evidence="1">
    <location>
        <begin position="136"/>
        <end position="217"/>
    </location>
</feature>
<comment type="caution">
    <text evidence="2">The sequence shown here is derived from an EMBL/GenBank/DDBJ whole genome shotgun (WGS) entry which is preliminary data.</text>
</comment>